<reference evidence="2" key="1">
    <citation type="submission" date="2017-04" db="EMBL/GenBank/DDBJ databases">
        <authorList>
            <person name="Varghese N."/>
            <person name="Submissions S."/>
        </authorList>
    </citation>
    <scope>NUCLEOTIDE SEQUENCE [LARGE SCALE GENOMIC DNA]</scope>
    <source>
        <strain evidence="2">RKEM611</strain>
    </source>
</reference>
<sequence>MKLDYGIVTPSYHADFESCRILVASIESFIPKEIPHYLIIPKADLEQFQAIRQTRTRFLFQEDFMPPWLHPIPFTKKRWWYSFKTPPVRGWVRQQLIKLGIPAKINHDYYILMDSDSFFLKPFQLEQSITQAKVPLYCEPTDELPEMFQRWNRVSAKILKIPLSSIEQRCYVGICIFWSKQLLNELLQYIEKQHRKPWQEVICSQIQFSEYTLYGIFAEYVLGELNSPQALDPTIRTLDYWQEVPLQEDELEQLTNKIEDHHIGGMISAKSGTKADAIAKAFGIELMP</sequence>
<dbReference type="RefSeq" id="WP_132325778.1">
    <property type="nucleotide sequence ID" value="NZ_FWZT01000034.1"/>
</dbReference>
<protein>
    <recommendedName>
        <fullName evidence="3">Glycosyl transferase family 8</fullName>
    </recommendedName>
</protein>
<dbReference type="AlphaFoldDB" id="A0A1Y6CUZ3"/>
<dbReference type="Proteomes" id="UP000192907">
    <property type="component" value="Unassembled WGS sequence"/>
</dbReference>
<dbReference type="Pfam" id="PF20102">
    <property type="entry name" value="DUF6492"/>
    <property type="match status" value="1"/>
</dbReference>
<keyword evidence="2" id="KW-1185">Reference proteome</keyword>
<name>A0A1Y6CUZ3_9BACT</name>
<accession>A0A1Y6CUZ3</accession>
<dbReference type="InterPro" id="IPR045499">
    <property type="entry name" value="DUF6492"/>
</dbReference>
<evidence type="ECO:0008006" key="3">
    <source>
        <dbReference type="Google" id="ProtNLM"/>
    </source>
</evidence>
<evidence type="ECO:0000313" key="1">
    <source>
        <dbReference type="EMBL" id="SMF80002.1"/>
    </source>
</evidence>
<dbReference type="OrthoDB" id="571298at2"/>
<evidence type="ECO:0000313" key="2">
    <source>
        <dbReference type="Proteomes" id="UP000192907"/>
    </source>
</evidence>
<gene>
    <name evidence="1" type="ORF">SAMN06296036_13430</name>
</gene>
<dbReference type="EMBL" id="FWZT01000034">
    <property type="protein sequence ID" value="SMF80002.1"/>
    <property type="molecule type" value="Genomic_DNA"/>
</dbReference>
<organism evidence="1 2">
    <name type="scientific">Pseudobacteriovorax antillogorgiicola</name>
    <dbReference type="NCBI Taxonomy" id="1513793"/>
    <lineage>
        <taxon>Bacteria</taxon>
        <taxon>Pseudomonadati</taxon>
        <taxon>Bdellovibrionota</taxon>
        <taxon>Oligoflexia</taxon>
        <taxon>Oligoflexales</taxon>
        <taxon>Pseudobacteriovoracaceae</taxon>
        <taxon>Pseudobacteriovorax</taxon>
    </lineage>
</organism>
<dbReference type="STRING" id="1513793.SAMN06296036_13430"/>
<proteinExistence type="predicted"/>